<dbReference type="Pfam" id="PF00083">
    <property type="entry name" value="Sugar_tr"/>
    <property type="match status" value="1"/>
</dbReference>
<dbReference type="InterPro" id="IPR050814">
    <property type="entry name" value="Myo-inositol_Transporter"/>
</dbReference>
<feature type="transmembrane region" description="Helical" evidence="6">
    <location>
        <begin position="80"/>
        <end position="96"/>
    </location>
</feature>
<dbReference type="PANTHER" id="PTHR48020:SF12">
    <property type="entry name" value="PROTON MYO-INOSITOL COTRANSPORTER"/>
    <property type="match status" value="1"/>
</dbReference>
<feature type="transmembrane region" description="Helical" evidence="6">
    <location>
        <begin position="279"/>
        <end position="301"/>
    </location>
</feature>
<dbReference type="Proteomes" id="UP000584374">
    <property type="component" value="Unassembled WGS sequence"/>
</dbReference>
<evidence type="ECO:0000256" key="4">
    <source>
        <dbReference type="ARBA" id="ARBA00022989"/>
    </source>
</evidence>
<evidence type="ECO:0000256" key="6">
    <source>
        <dbReference type="SAM" id="Phobius"/>
    </source>
</evidence>
<feature type="transmembrane region" description="Helical" evidence="6">
    <location>
        <begin position="141"/>
        <end position="163"/>
    </location>
</feature>
<proteinExistence type="predicted"/>
<keyword evidence="5 6" id="KW-0472">Membrane</keyword>
<dbReference type="PROSITE" id="PS50850">
    <property type="entry name" value="MFS"/>
    <property type="match status" value="1"/>
</dbReference>
<evidence type="ECO:0000313" key="8">
    <source>
        <dbReference type="EMBL" id="MBB5158904.1"/>
    </source>
</evidence>
<keyword evidence="2" id="KW-0813">Transport</keyword>
<name>A0A840QDP6_9PSEU</name>
<organism evidence="8 9">
    <name type="scientific">Saccharopolyspora phatthalungensis</name>
    <dbReference type="NCBI Taxonomy" id="664693"/>
    <lineage>
        <taxon>Bacteria</taxon>
        <taxon>Bacillati</taxon>
        <taxon>Actinomycetota</taxon>
        <taxon>Actinomycetes</taxon>
        <taxon>Pseudonocardiales</taxon>
        <taxon>Pseudonocardiaceae</taxon>
        <taxon>Saccharopolyspora</taxon>
    </lineage>
</organism>
<gene>
    <name evidence="8" type="ORF">BJ970_006503</name>
</gene>
<feature type="transmembrane region" description="Helical" evidence="6">
    <location>
        <begin position="244"/>
        <end position="267"/>
    </location>
</feature>
<evidence type="ECO:0000256" key="1">
    <source>
        <dbReference type="ARBA" id="ARBA00004651"/>
    </source>
</evidence>
<comment type="caution">
    <text evidence="8">The sequence shown here is derived from an EMBL/GenBank/DDBJ whole genome shotgun (WGS) entry which is preliminary data.</text>
</comment>
<keyword evidence="3 6" id="KW-0812">Transmembrane</keyword>
<feature type="transmembrane region" description="Helical" evidence="6">
    <location>
        <begin position="336"/>
        <end position="358"/>
    </location>
</feature>
<dbReference type="PANTHER" id="PTHR48020">
    <property type="entry name" value="PROTON MYO-INOSITOL COTRANSPORTER"/>
    <property type="match status" value="1"/>
</dbReference>
<feature type="transmembrane region" description="Helical" evidence="6">
    <location>
        <begin position="379"/>
        <end position="396"/>
    </location>
</feature>
<dbReference type="GO" id="GO:0022857">
    <property type="term" value="F:transmembrane transporter activity"/>
    <property type="evidence" value="ECO:0007669"/>
    <property type="project" value="InterPro"/>
</dbReference>
<accession>A0A840QDP6</accession>
<feature type="transmembrane region" description="Helical" evidence="6">
    <location>
        <begin position="402"/>
        <end position="422"/>
    </location>
</feature>
<dbReference type="EMBL" id="JACHIW010000002">
    <property type="protein sequence ID" value="MBB5158904.1"/>
    <property type="molecule type" value="Genomic_DNA"/>
</dbReference>
<sequence>MATHNADRLTKRQVRVVALSSGGGFVDGFDLIMLGSAIVLITPAFKMGPWEVGLLTGAAYAGAFIAAIVAGFLTDLLGRRAIFIASLALMAAASVLSAVSPAFWLLVVARFLVGVGIGMDLPTSGAMTAEFVPARVRGAALAWWQLAWTVGALACPAVAVAMLPIGDEAWRWMLGSCAIPALAILVMRHSVPETSQWLAAKGRTAEAEEVSRWAGMDAPVAEKLEGSQIQRSLALFTGPYRRNIVVLSVLCICGSIASLFLGSYSAFLASSLGATTTRAAILFGMVIWAAYLLGNIVNIAVTDRVGRKPLLIGGGVITTIALVLAAQVGLSKEHVGTIFVILAAGGFSYWCGVNQAIWQYTAELFPTSVRGTARGFTTGWTRFAAVLSSVFTPILIKTIGFSAVMLVFAAFALGIIVCGILLPEVKGRDLAEIAPEGREAVLAEKQ</sequence>
<evidence type="ECO:0000256" key="5">
    <source>
        <dbReference type="ARBA" id="ARBA00023136"/>
    </source>
</evidence>
<keyword evidence="4 6" id="KW-1133">Transmembrane helix</keyword>
<feature type="transmembrane region" description="Helical" evidence="6">
    <location>
        <begin position="16"/>
        <end position="41"/>
    </location>
</feature>
<dbReference type="InterPro" id="IPR005828">
    <property type="entry name" value="MFS_sugar_transport-like"/>
</dbReference>
<protein>
    <submittedName>
        <fullName evidence="8">Putative MFS transporter</fullName>
    </submittedName>
</protein>
<feature type="transmembrane region" description="Helical" evidence="6">
    <location>
        <begin position="53"/>
        <end position="73"/>
    </location>
</feature>
<dbReference type="GO" id="GO:0005886">
    <property type="term" value="C:plasma membrane"/>
    <property type="evidence" value="ECO:0007669"/>
    <property type="project" value="UniProtKB-SubCell"/>
</dbReference>
<evidence type="ECO:0000256" key="3">
    <source>
        <dbReference type="ARBA" id="ARBA00022692"/>
    </source>
</evidence>
<dbReference type="InterPro" id="IPR036259">
    <property type="entry name" value="MFS_trans_sf"/>
</dbReference>
<keyword evidence="9" id="KW-1185">Reference proteome</keyword>
<dbReference type="SUPFAM" id="SSF103473">
    <property type="entry name" value="MFS general substrate transporter"/>
    <property type="match status" value="1"/>
</dbReference>
<feature type="transmembrane region" description="Helical" evidence="6">
    <location>
        <begin position="310"/>
        <end position="330"/>
    </location>
</feature>
<reference evidence="8 9" key="1">
    <citation type="submission" date="2020-08" db="EMBL/GenBank/DDBJ databases">
        <title>Sequencing the genomes of 1000 actinobacteria strains.</title>
        <authorList>
            <person name="Klenk H.-P."/>
        </authorList>
    </citation>
    <scope>NUCLEOTIDE SEQUENCE [LARGE SCALE GENOMIC DNA]</scope>
    <source>
        <strain evidence="8 9">DSM 45584</strain>
    </source>
</reference>
<evidence type="ECO:0000313" key="9">
    <source>
        <dbReference type="Proteomes" id="UP000584374"/>
    </source>
</evidence>
<dbReference type="InterPro" id="IPR020846">
    <property type="entry name" value="MFS_dom"/>
</dbReference>
<dbReference type="AlphaFoldDB" id="A0A840QDP6"/>
<dbReference type="Gene3D" id="1.20.1250.20">
    <property type="entry name" value="MFS general substrate transporter like domains"/>
    <property type="match status" value="1"/>
</dbReference>
<feature type="domain" description="Major facilitator superfamily (MFS) profile" evidence="7">
    <location>
        <begin position="16"/>
        <end position="426"/>
    </location>
</feature>
<comment type="subcellular location">
    <subcellularLocation>
        <location evidence="1">Cell membrane</location>
        <topology evidence="1">Multi-pass membrane protein</topology>
    </subcellularLocation>
</comment>
<evidence type="ECO:0000259" key="7">
    <source>
        <dbReference type="PROSITE" id="PS50850"/>
    </source>
</evidence>
<dbReference type="RefSeq" id="WP_184730973.1">
    <property type="nucleotide sequence ID" value="NZ_JACHIW010000002.1"/>
</dbReference>
<evidence type="ECO:0000256" key="2">
    <source>
        <dbReference type="ARBA" id="ARBA00022448"/>
    </source>
</evidence>